<dbReference type="Proteomes" id="UP000006591">
    <property type="component" value="Chromosome 5"/>
</dbReference>
<protein>
    <submittedName>
        <fullName evidence="2">Uncharacterized protein</fullName>
    </submittedName>
</protein>
<dbReference type="EnsemblPlants" id="ONIVA05G22250.1">
    <property type="protein sequence ID" value="ONIVA05G22250.1"/>
    <property type="gene ID" value="ONIVA05G22250"/>
</dbReference>
<reference evidence="2" key="2">
    <citation type="submission" date="2018-04" db="EMBL/GenBank/DDBJ databases">
        <title>OnivRS2 (Oryza nivara Reference Sequence Version 2).</title>
        <authorList>
            <person name="Zhang J."/>
            <person name="Kudrna D."/>
            <person name="Lee S."/>
            <person name="Talag J."/>
            <person name="Rajasekar S."/>
            <person name="Welchert J."/>
            <person name="Hsing Y.-I."/>
            <person name="Wing R.A."/>
        </authorList>
    </citation>
    <scope>NUCLEOTIDE SEQUENCE [LARGE SCALE GENOMIC DNA]</scope>
    <source>
        <strain evidence="2">SL10</strain>
    </source>
</reference>
<dbReference type="HOGENOM" id="CLU_1430143_0_0_1"/>
<dbReference type="AlphaFoldDB" id="A0A0E0HGD2"/>
<feature type="compositionally biased region" description="Low complexity" evidence="1">
    <location>
        <begin position="129"/>
        <end position="138"/>
    </location>
</feature>
<proteinExistence type="predicted"/>
<feature type="compositionally biased region" description="Polar residues" evidence="1">
    <location>
        <begin position="160"/>
        <end position="175"/>
    </location>
</feature>
<evidence type="ECO:0000313" key="3">
    <source>
        <dbReference type="Proteomes" id="UP000006591"/>
    </source>
</evidence>
<organism evidence="2">
    <name type="scientific">Oryza nivara</name>
    <name type="common">Indian wild rice</name>
    <name type="synonym">Oryza sativa f. spontanea</name>
    <dbReference type="NCBI Taxonomy" id="4536"/>
    <lineage>
        <taxon>Eukaryota</taxon>
        <taxon>Viridiplantae</taxon>
        <taxon>Streptophyta</taxon>
        <taxon>Embryophyta</taxon>
        <taxon>Tracheophyta</taxon>
        <taxon>Spermatophyta</taxon>
        <taxon>Magnoliopsida</taxon>
        <taxon>Liliopsida</taxon>
        <taxon>Poales</taxon>
        <taxon>Poaceae</taxon>
        <taxon>BOP clade</taxon>
        <taxon>Oryzoideae</taxon>
        <taxon>Oryzeae</taxon>
        <taxon>Oryzinae</taxon>
        <taxon>Oryza</taxon>
    </lineage>
</organism>
<name>A0A0E0HGD2_ORYNI</name>
<feature type="compositionally biased region" description="Basic and acidic residues" evidence="1">
    <location>
        <begin position="1"/>
        <end position="12"/>
    </location>
</feature>
<dbReference type="Gramene" id="ONIVA05G22250.1">
    <property type="protein sequence ID" value="ONIVA05G22250.1"/>
    <property type="gene ID" value="ONIVA05G22250"/>
</dbReference>
<reference evidence="2" key="1">
    <citation type="submission" date="2015-04" db="UniProtKB">
        <authorList>
            <consortium name="EnsemblPlants"/>
        </authorList>
    </citation>
    <scope>IDENTIFICATION</scope>
    <source>
        <strain evidence="2">SL10</strain>
    </source>
</reference>
<keyword evidence="3" id="KW-1185">Reference proteome</keyword>
<feature type="region of interest" description="Disordered" evidence="1">
    <location>
        <begin position="1"/>
        <end position="37"/>
    </location>
</feature>
<accession>A0A0E0HGD2</accession>
<sequence>MLYSRTCRDHEPNSSAGGGSLRSNGSSPALGPVRSSSVVDGSDAATCAATWPAAAGAIACTLAGKVADVEPAEVTRALRRPRRVHAVVKLRQLGVAVAMVVPADATTTAAAAAEVGPRLDAAERDGGAVPHPRLLPRVPDLRRVPAPRPLPHPAVVRLRSPTSHYSTASSRSHVQLHSPPRARACACAVP</sequence>
<evidence type="ECO:0000256" key="1">
    <source>
        <dbReference type="SAM" id="MobiDB-lite"/>
    </source>
</evidence>
<feature type="region of interest" description="Disordered" evidence="1">
    <location>
        <begin position="122"/>
        <end position="181"/>
    </location>
</feature>
<evidence type="ECO:0000313" key="2">
    <source>
        <dbReference type="EnsemblPlants" id="ONIVA05G22250.1"/>
    </source>
</evidence>